<keyword evidence="9" id="KW-1185">Reference proteome</keyword>
<keyword evidence="5 6" id="KW-0560">Oxidoreductase</keyword>
<dbReference type="PRINTS" id="PR00469">
    <property type="entry name" value="PNDRDTASEII"/>
</dbReference>
<dbReference type="Gene3D" id="3.50.50.60">
    <property type="entry name" value="FAD/NAD(P)-binding domain"/>
    <property type="match status" value="2"/>
</dbReference>
<name>A0A917GQR3_9BACL</name>
<evidence type="ECO:0000256" key="1">
    <source>
        <dbReference type="ARBA" id="ARBA00011738"/>
    </source>
</evidence>
<evidence type="ECO:0000313" key="9">
    <source>
        <dbReference type="Proteomes" id="UP000600247"/>
    </source>
</evidence>
<dbReference type="RefSeq" id="WP_188887187.1">
    <property type="nucleotide sequence ID" value="NZ_BMHY01000001.1"/>
</dbReference>
<comment type="catalytic activity">
    <reaction evidence="6">
        <text>2 reduced [2Fe-2S]-[ferredoxin] + NADP(+) + H(+) = 2 oxidized [2Fe-2S]-[ferredoxin] + NADPH</text>
        <dbReference type="Rhea" id="RHEA:20125"/>
        <dbReference type="Rhea" id="RHEA-COMP:10000"/>
        <dbReference type="Rhea" id="RHEA-COMP:10001"/>
        <dbReference type="ChEBI" id="CHEBI:15378"/>
        <dbReference type="ChEBI" id="CHEBI:33737"/>
        <dbReference type="ChEBI" id="CHEBI:33738"/>
        <dbReference type="ChEBI" id="CHEBI:57783"/>
        <dbReference type="ChEBI" id="CHEBI:58349"/>
        <dbReference type="EC" id="1.18.1.2"/>
    </reaction>
</comment>
<dbReference type="GO" id="GO:0050660">
    <property type="term" value="F:flavin adenine dinucleotide binding"/>
    <property type="evidence" value="ECO:0007669"/>
    <property type="project" value="UniProtKB-UniRule"/>
</dbReference>
<comment type="cofactor">
    <cofactor evidence="6">
        <name>FAD</name>
        <dbReference type="ChEBI" id="CHEBI:57692"/>
    </cofactor>
    <text evidence="6">Binds 1 FAD per subunit.</text>
</comment>
<organism evidence="8 9">
    <name type="scientific">Paenibacillus radicis</name>
    <name type="common">ex Gao et al. 2016</name>
    <dbReference type="NCBI Taxonomy" id="1737354"/>
    <lineage>
        <taxon>Bacteria</taxon>
        <taxon>Bacillati</taxon>
        <taxon>Bacillota</taxon>
        <taxon>Bacilli</taxon>
        <taxon>Bacillales</taxon>
        <taxon>Paenibacillaceae</taxon>
        <taxon>Paenibacillus</taxon>
    </lineage>
</organism>
<feature type="binding site" evidence="6">
    <location>
        <position position="291"/>
    </location>
    <ligand>
        <name>FAD</name>
        <dbReference type="ChEBI" id="CHEBI:57692"/>
    </ligand>
</feature>
<dbReference type="AlphaFoldDB" id="A0A917GQR3"/>
<evidence type="ECO:0000256" key="5">
    <source>
        <dbReference type="ARBA" id="ARBA00023002"/>
    </source>
</evidence>
<dbReference type="GO" id="GO:0050661">
    <property type="term" value="F:NADP binding"/>
    <property type="evidence" value="ECO:0007669"/>
    <property type="project" value="UniProtKB-UniRule"/>
</dbReference>
<dbReference type="EC" id="1.18.1.2" evidence="6"/>
<dbReference type="InterPro" id="IPR050097">
    <property type="entry name" value="Ferredoxin-NADP_redctase_2"/>
</dbReference>
<dbReference type="PRINTS" id="PR00368">
    <property type="entry name" value="FADPNR"/>
</dbReference>
<comment type="subunit">
    <text evidence="1 6">Homodimer.</text>
</comment>
<dbReference type="Pfam" id="PF07992">
    <property type="entry name" value="Pyr_redox_2"/>
    <property type="match status" value="1"/>
</dbReference>
<dbReference type="InterPro" id="IPR036188">
    <property type="entry name" value="FAD/NAD-bd_sf"/>
</dbReference>
<gene>
    <name evidence="8" type="primary">ycgT</name>
    <name evidence="8" type="ORF">GCM10010918_03240</name>
</gene>
<dbReference type="PANTHER" id="PTHR48105">
    <property type="entry name" value="THIOREDOXIN REDUCTASE 1-RELATED-RELATED"/>
    <property type="match status" value="1"/>
</dbReference>
<dbReference type="SUPFAM" id="SSF51905">
    <property type="entry name" value="FAD/NAD(P)-binding domain"/>
    <property type="match status" value="1"/>
</dbReference>
<proteinExistence type="inferred from homology"/>
<comment type="caution">
    <text evidence="8">The sequence shown here is derived from an EMBL/GenBank/DDBJ whole genome shotgun (WGS) entry which is preliminary data.</text>
</comment>
<accession>A0A917GQR3</accession>
<evidence type="ECO:0000256" key="2">
    <source>
        <dbReference type="ARBA" id="ARBA00022630"/>
    </source>
</evidence>
<dbReference type="EMBL" id="BMHY01000001">
    <property type="protein sequence ID" value="GGG53805.1"/>
    <property type="molecule type" value="Genomic_DNA"/>
</dbReference>
<sequence length="354" mass="38704">MTEKLELYDVTIIGGGPAGLYAAFYSGMRDMKTKLIEAKEELGGRTLIYPEKMIWDVGGVTPIRCSQLTRQMIEQAYTFEPTIVLGQQITGLERLEDGTMLLTAESGEQHLSKTLILALGHGVLKLAKLDISGAERYEVTNLYYTVEELESFRGKQVLISGGGDSAVDWANELVSIAASVTVVHRRERFGGHERSVRRMKESSVQVRTPYAVTQLHGRGDRIEAVSIAQINADGEPMHESEQIAVDAVLINHGLRGDFGPVVTWGLEKKDWNFKADEKLATNLPGIFVAGDAANYGSKLHLLAGAFTDAALAVNSAKHYLDPEAPQRAQVSSHNAKFTEKNKAFDAVEEGEGEA</sequence>
<keyword evidence="3 6" id="KW-0274">FAD</keyword>
<dbReference type="InterPro" id="IPR023753">
    <property type="entry name" value="FAD/NAD-binding_dom"/>
</dbReference>
<keyword evidence="4 6" id="KW-0521">NADP</keyword>
<evidence type="ECO:0000256" key="3">
    <source>
        <dbReference type="ARBA" id="ARBA00022827"/>
    </source>
</evidence>
<comment type="caution">
    <text evidence="6">Lacks conserved residue(s) required for the propagation of feature annotation.</text>
</comment>
<dbReference type="GO" id="GO:0004324">
    <property type="term" value="F:ferredoxin-NADP+ reductase activity"/>
    <property type="evidence" value="ECO:0007669"/>
    <property type="project" value="UniProtKB-UniRule"/>
</dbReference>
<keyword evidence="2 6" id="KW-0285">Flavoprotein</keyword>
<feature type="binding site" evidence="6">
    <location>
        <position position="124"/>
    </location>
    <ligand>
        <name>FAD</name>
        <dbReference type="ChEBI" id="CHEBI:57692"/>
    </ligand>
</feature>
<dbReference type="InterPro" id="IPR022890">
    <property type="entry name" value="Fd--NADP_Rdtase_type_2"/>
</dbReference>
<evidence type="ECO:0000313" key="8">
    <source>
        <dbReference type="EMBL" id="GGG53805.1"/>
    </source>
</evidence>
<feature type="binding site" evidence="6">
    <location>
        <position position="89"/>
    </location>
    <ligand>
        <name>FAD</name>
        <dbReference type="ChEBI" id="CHEBI:57692"/>
    </ligand>
</feature>
<evidence type="ECO:0000256" key="4">
    <source>
        <dbReference type="ARBA" id="ARBA00022857"/>
    </source>
</evidence>
<reference evidence="8 9" key="1">
    <citation type="journal article" date="2014" name="Int. J. Syst. Evol. Microbiol.">
        <title>Complete genome sequence of Corynebacterium casei LMG S-19264T (=DSM 44701T), isolated from a smear-ripened cheese.</title>
        <authorList>
            <consortium name="US DOE Joint Genome Institute (JGI-PGF)"/>
            <person name="Walter F."/>
            <person name="Albersmeier A."/>
            <person name="Kalinowski J."/>
            <person name="Ruckert C."/>
        </authorList>
    </citation>
    <scope>NUCLEOTIDE SEQUENCE [LARGE SCALE GENOMIC DNA]</scope>
    <source>
        <strain evidence="8 9">CGMCC 1.15286</strain>
    </source>
</reference>
<evidence type="ECO:0000259" key="7">
    <source>
        <dbReference type="Pfam" id="PF07992"/>
    </source>
</evidence>
<feature type="binding site" evidence="6">
    <location>
        <position position="49"/>
    </location>
    <ligand>
        <name>FAD</name>
        <dbReference type="ChEBI" id="CHEBI:57692"/>
    </ligand>
</feature>
<dbReference type="HAMAP" id="MF_01685">
    <property type="entry name" value="FENR2"/>
    <property type="match status" value="1"/>
</dbReference>
<dbReference type="Proteomes" id="UP000600247">
    <property type="component" value="Unassembled WGS sequence"/>
</dbReference>
<protein>
    <recommendedName>
        <fullName evidence="6">Ferredoxin--NADP reductase</fullName>
        <shortName evidence="6">FNR</shortName>
        <shortName evidence="6">Fd-NADP(+) reductase</shortName>
        <ecNumber evidence="6">1.18.1.2</ecNumber>
    </recommendedName>
</protein>
<comment type="similarity">
    <text evidence="6">Belongs to the ferredoxin--NADP reductase type 2 family.</text>
</comment>
<feature type="binding site" evidence="6">
    <location>
        <position position="37"/>
    </location>
    <ligand>
        <name>FAD</name>
        <dbReference type="ChEBI" id="CHEBI:57692"/>
    </ligand>
</feature>
<evidence type="ECO:0000256" key="6">
    <source>
        <dbReference type="HAMAP-Rule" id="MF_01685"/>
    </source>
</evidence>
<feature type="domain" description="FAD/NAD(P)-binding" evidence="7">
    <location>
        <begin position="8"/>
        <end position="296"/>
    </location>
</feature>
<feature type="binding site" evidence="6">
    <location>
        <position position="332"/>
    </location>
    <ligand>
        <name>FAD</name>
        <dbReference type="ChEBI" id="CHEBI:57692"/>
    </ligand>
</feature>